<evidence type="ECO:0000256" key="2">
    <source>
        <dbReference type="ARBA" id="ARBA00022614"/>
    </source>
</evidence>
<dbReference type="Gene3D" id="1.10.8.430">
    <property type="entry name" value="Helical domain of apoptotic protease-activating factors"/>
    <property type="match status" value="1"/>
</dbReference>
<dbReference type="Pfam" id="PF23559">
    <property type="entry name" value="WHD_DRP"/>
    <property type="match status" value="1"/>
</dbReference>
<dbReference type="InterPro" id="IPR036388">
    <property type="entry name" value="WH-like_DNA-bd_sf"/>
</dbReference>
<evidence type="ECO:0000313" key="10">
    <source>
        <dbReference type="Proteomes" id="UP001652660"/>
    </source>
</evidence>
<feature type="domain" description="NB-ARC" evidence="8">
    <location>
        <begin position="168"/>
        <end position="327"/>
    </location>
</feature>
<evidence type="ECO:0000256" key="4">
    <source>
        <dbReference type="ARBA" id="ARBA00022741"/>
    </source>
</evidence>
<dbReference type="Gene3D" id="3.40.50.300">
    <property type="entry name" value="P-loop containing nucleotide triphosphate hydrolases"/>
    <property type="match status" value="1"/>
</dbReference>
<reference evidence="11" key="2">
    <citation type="submission" date="2025-08" db="UniProtKB">
        <authorList>
            <consortium name="RefSeq"/>
        </authorList>
    </citation>
    <scope>IDENTIFICATION</scope>
    <source>
        <tissue evidence="11">Leaves</tissue>
    </source>
</reference>
<dbReference type="InterPro" id="IPR032675">
    <property type="entry name" value="LRR_dom_sf"/>
</dbReference>
<protein>
    <submittedName>
        <fullName evidence="11">Late blight resistance protein homolog R1A-3</fullName>
    </submittedName>
</protein>
<reference evidence="10" key="1">
    <citation type="journal article" date="2025" name="Foods">
        <title>Unveiling the Microbial Signatures of Arabica Coffee Cherries: Insights into Ripeness Specific Diversity, Functional Traits, and Implications for Quality and Safety.</title>
        <authorList>
            <consortium name="RefSeq"/>
            <person name="Tenea G.N."/>
            <person name="Cifuentes V."/>
            <person name="Reyes P."/>
            <person name="Cevallos-Vallejos M."/>
        </authorList>
    </citation>
    <scope>NUCLEOTIDE SEQUENCE [LARGE SCALE GENOMIC DNA]</scope>
</reference>
<gene>
    <name evidence="11" type="primary">LOC113715551</name>
</gene>
<dbReference type="GO" id="GO:0051607">
    <property type="term" value="P:defense response to virus"/>
    <property type="evidence" value="ECO:0007669"/>
    <property type="project" value="UniProtKB-ARBA"/>
</dbReference>
<dbReference type="InterPro" id="IPR058922">
    <property type="entry name" value="WHD_DRP"/>
</dbReference>
<dbReference type="RefSeq" id="XP_027095582.1">
    <property type="nucleotide sequence ID" value="XM_027239781.2"/>
</dbReference>
<organism evidence="10 11">
    <name type="scientific">Coffea arabica</name>
    <name type="common">Arabian coffee</name>
    <dbReference type="NCBI Taxonomy" id="13443"/>
    <lineage>
        <taxon>Eukaryota</taxon>
        <taxon>Viridiplantae</taxon>
        <taxon>Streptophyta</taxon>
        <taxon>Embryophyta</taxon>
        <taxon>Tracheophyta</taxon>
        <taxon>Spermatophyta</taxon>
        <taxon>Magnoliopsida</taxon>
        <taxon>eudicotyledons</taxon>
        <taxon>Gunneridae</taxon>
        <taxon>Pentapetalae</taxon>
        <taxon>asterids</taxon>
        <taxon>lamiids</taxon>
        <taxon>Gentianales</taxon>
        <taxon>Rubiaceae</taxon>
        <taxon>Ixoroideae</taxon>
        <taxon>Gardenieae complex</taxon>
        <taxon>Bertiereae - Coffeeae clade</taxon>
        <taxon>Coffeeae</taxon>
        <taxon>Coffea</taxon>
    </lineage>
</organism>
<dbReference type="SUPFAM" id="SSF52058">
    <property type="entry name" value="L domain-like"/>
    <property type="match status" value="1"/>
</dbReference>
<name>A0A6P6V148_COFAR</name>
<keyword evidence="10" id="KW-1185">Reference proteome</keyword>
<evidence type="ECO:0000256" key="1">
    <source>
        <dbReference type="ARBA" id="ARBA00008894"/>
    </source>
</evidence>
<dbReference type="PANTHER" id="PTHR23155">
    <property type="entry name" value="DISEASE RESISTANCE PROTEIN RP"/>
    <property type="match status" value="1"/>
</dbReference>
<evidence type="ECO:0000313" key="11">
    <source>
        <dbReference type="RefSeq" id="XP_027095582.1"/>
    </source>
</evidence>
<dbReference type="AlphaFoldDB" id="A0A6P6V148"/>
<keyword evidence="3" id="KW-0677">Repeat</keyword>
<dbReference type="SUPFAM" id="SSF52540">
    <property type="entry name" value="P-loop containing nucleoside triphosphate hydrolases"/>
    <property type="match status" value="1"/>
</dbReference>
<keyword evidence="6" id="KW-0067">ATP-binding</keyword>
<evidence type="ECO:0000256" key="3">
    <source>
        <dbReference type="ARBA" id="ARBA00022737"/>
    </source>
</evidence>
<dbReference type="GO" id="GO:0043531">
    <property type="term" value="F:ADP binding"/>
    <property type="evidence" value="ECO:0007669"/>
    <property type="project" value="InterPro"/>
</dbReference>
<dbReference type="InterPro" id="IPR042197">
    <property type="entry name" value="Apaf_helical"/>
</dbReference>
<dbReference type="Pfam" id="PF00931">
    <property type="entry name" value="NB-ARC"/>
    <property type="match status" value="1"/>
</dbReference>
<evidence type="ECO:0000259" key="8">
    <source>
        <dbReference type="Pfam" id="PF00931"/>
    </source>
</evidence>
<dbReference type="GO" id="GO:0005524">
    <property type="term" value="F:ATP binding"/>
    <property type="evidence" value="ECO:0007669"/>
    <property type="project" value="UniProtKB-KW"/>
</dbReference>
<dbReference type="GeneID" id="113715551"/>
<sequence>MGNVPDSVWEFILTNLKEQIEYHYHLITEAKGNSEELRVSINTLNGFLKEYTKERYRQNAYLKSITDEIRHQVLEAENIVETYIYSVLLHKAGIGSLHKLGEGTEKLGRMVQNTNLVLVPAAQGAAIVDNIYVGPPKKKEEDPSAGEANVVGLDTDTNIVIDLLKKESEKLDPEQLNVVSIIGMFGLGKTTLAKKVLKDPRIHDSFPDRAFVKVSQDYSKTKVFQDILRAFVDITQEIKVMEDDQLIKKVEEELKKRTYLIVLDDIWTIKAWEEIQGAFPKQKGSVVLITSRIFDVARCANPSGFHHEPFRLTPKQSKELLLKKAGLKSCNLDPDLEDYVSNIAKKCDGLPLSIVVIGGILQRLPENIHLWEKVSNGVDDYVAKDERHRGLLRLSYDILPFYLKQCFLYLGVFHEGSEIPAWKILRLWIAEDFIRPNGDMSLEDIAEDHLEDLVARNLVMVGQRKTNGQIKTCLIHDTLRSFCKDEAVEEHLFQETKVDEATTVNPASGSYRRLSIKPEFLGHVFSQKSLEYVRSFLSFAKEEKPLRPNNVSSISESFKLLRVLDVKSIIFRCFPTQLVSLVLLKYIAMYCMSNTVPKEMSNLSNLQTVIFETSSRILEVKADIWRMLHLSHLHTNSSILLPLSLAKHQSQKLETLCTISSQCCTAEVFQRTPNLKKLGICGEIDLLLEASGGSCLFAGISSYIQRVQNLKLVNEGSNFSLNVLRADSFPTKLTRLTLKNTRLKNEHITTLGNLQFLQVLKLKDTVFQEGKLETRDGGFHRLRVLYIGAKNLLNWESSESHFPTLKCLIIRDCSQLKDIPSDLGKIRSLQKIELYDPTPSLLDSATKIEKLKLTETQGFKLDKHFSGGKPDSGMAPGADGKEKATGDILPTAGAITKTTSGMASVADGKEKATGDILPTAGAINKTTSAEIPPPQRAISKQSIAPNVNAQTTVPMKKSEKKGLFNWFKKGKN</sequence>
<dbReference type="InterPro" id="IPR002182">
    <property type="entry name" value="NB-ARC"/>
</dbReference>
<dbReference type="PRINTS" id="PR00364">
    <property type="entry name" value="DISEASERSIST"/>
</dbReference>
<evidence type="ECO:0000256" key="6">
    <source>
        <dbReference type="ARBA" id="ARBA00022840"/>
    </source>
</evidence>
<dbReference type="InterPro" id="IPR027417">
    <property type="entry name" value="P-loop_NTPase"/>
</dbReference>
<keyword evidence="5" id="KW-0611">Plant defense</keyword>
<comment type="similarity">
    <text evidence="1">Belongs to the disease resistance NB-LRR family.</text>
</comment>
<dbReference type="InterPro" id="IPR044974">
    <property type="entry name" value="Disease_R_plants"/>
</dbReference>
<evidence type="ECO:0000259" key="9">
    <source>
        <dbReference type="Pfam" id="PF23559"/>
    </source>
</evidence>
<accession>A0A6P6V148</accession>
<dbReference type="FunFam" id="3.40.50.300:FF:001091">
    <property type="entry name" value="Probable disease resistance protein At1g61300"/>
    <property type="match status" value="1"/>
</dbReference>
<dbReference type="Gene3D" id="1.10.10.10">
    <property type="entry name" value="Winged helix-like DNA-binding domain superfamily/Winged helix DNA-binding domain"/>
    <property type="match status" value="1"/>
</dbReference>
<feature type="region of interest" description="Disordered" evidence="7">
    <location>
        <begin position="862"/>
        <end position="886"/>
    </location>
</feature>
<proteinExistence type="inferred from homology"/>
<dbReference type="PANTHER" id="PTHR23155:SF1193">
    <property type="entry name" value="DISEASE RESISTANCE PROTEIN RPP13-RELATED"/>
    <property type="match status" value="1"/>
</dbReference>
<dbReference type="Proteomes" id="UP001652660">
    <property type="component" value="Chromosome 11c"/>
</dbReference>
<dbReference type="FunFam" id="1.10.10.10:FF:000322">
    <property type="entry name" value="Probable disease resistance protein At1g63360"/>
    <property type="match status" value="1"/>
</dbReference>
<dbReference type="GO" id="GO:0098542">
    <property type="term" value="P:defense response to other organism"/>
    <property type="evidence" value="ECO:0007669"/>
    <property type="project" value="TreeGrafter"/>
</dbReference>
<keyword evidence="4" id="KW-0547">Nucleotide-binding</keyword>
<dbReference type="OrthoDB" id="646178at2759"/>
<keyword evidence="2" id="KW-0433">Leucine-rich repeat</keyword>
<dbReference type="Gene3D" id="3.80.10.10">
    <property type="entry name" value="Ribonuclease Inhibitor"/>
    <property type="match status" value="1"/>
</dbReference>
<evidence type="ECO:0000256" key="7">
    <source>
        <dbReference type="SAM" id="MobiDB-lite"/>
    </source>
</evidence>
<feature type="domain" description="Disease resistance protein winged helix" evidence="9">
    <location>
        <begin position="412"/>
        <end position="480"/>
    </location>
</feature>
<evidence type="ECO:0000256" key="5">
    <source>
        <dbReference type="ARBA" id="ARBA00022821"/>
    </source>
</evidence>